<dbReference type="SUPFAM" id="SSF51206">
    <property type="entry name" value="cAMP-binding domain-like"/>
    <property type="match status" value="1"/>
</dbReference>
<proteinExistence type="predicted"/>
<name>A0A830HEY6_9CHLO</name>
<dbReference type="EMBL" id="BNJQ01000011">
    <property type="protein sequence ID" value="GHP05906.1"/>
    <property type="molecule type" value="Genomic_DNA"/>
</dbReference>
<gene>
    <name evidence="2" type="ORF">PPROV_000465300</name>
</gene>
<reference evidence="2" key="1">
    <citation type="submission" date="2020-10" db="EMBL/GenBank/DDBJ databases">
        <title>Unveiling of a novel bifunctional photoreceptor, Dualchrome1, isolated from a cosmopolitan green alga.</title>
        <authorList>
            <person name="Suzuki S."/>
            <person name="Kawachi M."/>
        </authorList>
    </citation>
    <scope>NUCLEOTIDE SEQUENCE</scope>
    <source>
        <strain evidence="2">NIES 2893</strain>
    </source>
</reference>
<sequence length="487" mass="54098">MRCTAADFERKILCMPGVRNALEATMASVAAFNRMRAEERNREDEMMKRKHIEDVINMTGSPMIGQSPSPSPSPSPTKRFGEGLSPAITERTGMATPSSAASPHSMGTLLTPALSGRPSYMRRVAPDTEELRGLDELRPPKGEQRIKKLELVLSLLRPGEVLFTEDDPGHAMFIVEAGTLVVRRHATANPNLHGTVGAYSPPGSRHVSPKKTVRLRRRTLAQSVSHRSGQSSPMDTTRRTWAMKSPLPNLPGTADSDDGMSAVATQRMGMTGRGGTTMREQRLLLDWGAGREGDLEDGDEYQHFIHGSSTYSLGPCDVLGDCQVTFDIPFRSTAAAGENGCKLWMLSRQAVEMANGGRDQRGKVIDRTFLGTGCFSGELPLVNQFVDRVEMHARWIGARFRKNDPKDSWLGNDDRLKHILFDNDLMFEGSLFQKAMWRSGPLQMRLRPGFISNFFFPEDLQSRQVFAIEGRLVDRRSSIPMMMMPQS</sequence>
<evidence type="ECO:0000256" key="1">
    <source>
        <dbReference type="SAM" id="MobiDB-lite"/>
    </source>
</evidence>
<evidence type="ECO:0000313" key="2">
    <source>
        <dbReference type="EMBL" id="GHP05906.1"/>
    </source>
</evidence>
<dbReference type="InterPro" id="IPR014710">
    <property type="entry name" value="RmlC-like_jellyroll"/>
</dbReference>
<feature type="region of interest" description="Disordered" evidence="1">
    <location>
        <begin position="60"/>
        <end position="84"/>
    </location>
</feature>
<organism evidence="2 3">
    <name type="scientific">Pycnococcus provasolii</name>
    <dbReference type="NCBI Taxonomy" id="41880"/>
    <lineage>
        <taxon>Eukaryota</taxon>
        <taxon>Viridiplantae</taxon>
        <taxon>Chlorophyta</taxon>
        <taxon>Pseudoscourfieldiophyceae</taxon>
        <taxon>Pseudoscourfieldiales</taxon>
        <taxon>Pycnococcaceae</taxon>
        <taxon>Pycnococcus</taxon>
    </lineage>
</organism>
<accession>A0A830HEY6</accession>
<dbReference type="AlphaFoldDB" id="A0A830HEY6"/>
<comment type="caution">
    <text evidence="2">The sequence shown here is derived from an EMBL/GenBank/DDBJ whole genome shotgun (WGS) entry which is preliminary data.</text>
</comment>
<dbReference type="InterPro" id="IPR018490">
    <property type="entry name" value="cNMP-bd_dom_sf"/>
</dbReference>
<keyword evidence="3" id="KW-1185">Reference proteome</keyword>
<dbReference type="Proteomes" id="UP000660262">
    <property type="component" value="Unassembled WGS sequence"/>
</dbReference>
<protein>
    <recommendedName>
        <fullName evidence="4">Cyclic nucleotide-binding domain-containing protein</fullName>
    </recommendedName>
</protein>
<dbReference type="Gene3D" id="2.60.120.10">
    <property type="entry name" value="Jelly Rolls"/>
    <property type="match status" value="1"/>
</dbReference>
<evidence type="ECO:0000313" key="3">
    <source>
        <dbReference type="Proteomes" id="UP000660262"/>
    </source>
</evidence>
<evidence type="ECO:0008006" key="4">
    <source>
        <dbReference type="Google" id="ProtNLM"/>
    </source>
</evidence>